<feature type="transmembrane region" description="Helical" evidence="6">
    <location>
        <begin position="282"/>
        <end position="298"/>
    </location>
</feature>
<keyword evidence="8" id="KW-1185">Reference proteome</keyword>
<evidence type="ECO:0000256" key="4">
    <source>
        <dbReference type="ARBA" id="ARBA00022989"/>
    </source>
</evidence>
<feature type="transmembrane region" description="Helical" evidence="6">
    <location>
        <begin position="305"/>
        <end position="322"/>
    </location>
</feature>
<feature type="transmembrane region" description="Helical" evidence="6">
    <location>
        <begin position="19"/>
        <end position="35"/>
    </location>
</feature>
<dbReference type="PANTHER" id="PTHR33529">
    <property type="entry name" value="SLR0882 PROTEIN-RELATED"/>
    <property type="match status" value="1"/>
</dbReference>
<name>A0ABM8AXJ8_9BACT</name>
<evidence type="ECO:0000256" key="3">
    <source>
        <dbReference type="ARBA" id="ARBA00022692"/>
    </source>
</evidence>
<evidence type="ECO:0000256" key="5">
    <source>
        <dbReference type="ARBA" id="ARBA00023136"/>
    </source>
</evidence>
<keyword evidence="5 6" id="KW-0472">Membrane</keyword>
<feature type="transmembrane region" description="Helical" evidence="6">
    <location>
        <begin position="55"/>
        <end position="81"/>
    </location>
</feature>
<evidence type="ECO:0000313" key="7">
    <source>
        <dbReference type="EMBL" id="BDQ36166.1"/>
    </source>
</evidence>
<gene>
    <name evidence="7" type="ORF">SYK_05260</name>
</gene>
<feature type="transmembrane region" description="Helical" evidence="6">
    <location>
        <begin position="93"/>
        <end position="115"/>
    </location>
</feature>
<organism evidence="7 8">
    <name type="scientific">Pseudodesulfovibrio nedwellii</name>
    <dbReference type="NCBI Taxonomy" id="2973072"/>
    <lineage>
        <taxon>Bacteria</taxon>
        <taxon>Pseudomonadati</taxon>
        <taxon>Thermodesulfobacteriota</taxon>
        <taxon>Desulfovibrionia</taxon>
        <taxon>Desulfovibrionales</taxon>
        <taxon>Desulfovibrionaceae</taxon>
    </lineage>
</organism>
<reference evidence="7 8" key="1">
    <citation type="submission" date="2022-08" db="EMBL/GenBank/DDBJ databases">
        <title>Genome Sequence of the sulphate-reducing bacterium, Pseudodesulfovibrio sp. SYK.</title>
        <authorList>
            <person name="Kondo R."/>
            <person name="Kataoka T."/>
        </authorList>
    </citation>
    <scope>NUCLEOTIDE SEQUENCE [LARGE SCALE GENOMIC DNA]</scope>
    <source>
        <strain evidence="7 8">SYK</strain>
    </source>
</reference>
<keyword evidence="4 6" id="KW-1133">Transmembrane helix</keyword>
<dbReference type="RefSeq" id="WP_281762087.1">
    <property type="nucleotide sequence ID" value="NZ_AP026709.1"/>
</dbReference>
<keyword evidence="2" id="KW-1003">Cell membrane</keyword>
<evidence type="ECO:0000256" key="2">
    <source>
        <dbReference type="ARBA" id="ARBA00022475"/>
    </source>
</evidence>
<dbReference type="Proteomes" id="UP001317742">
    <property type="component" value="Chromosome"/>
</dbReference>
<dbReference type="PANTHER" id="PTHR33529:SF2">
    <property type="entry name" value="LIPOPOLYSACCHARIDE EXPORT SYSTEM PERMEASE PROTEIN LPTG"/>
    <property type="match status" value="1"/>
</dbReference>
<protein>
    <submittedName>
        <fullName evidence="7">Permease</fullName>
    </submittedName>
</protein>
<evidence type="ECO:0000313" key="8">
    <source>
        <dbReference type="Proteomes" id="UP001317742"/>
    </source>
</evidence>
<comment type="subcellular location">
    <subcellularLocation>
        <location evidence="1">Cell membrane</location>
        <topology evidence="1">Multi-pass membrane protein</topology>
    </subcellularLocation>
</comment>
<accession>A0ABM8AXJ8</accession>
<feature type="transmembrane region" description="Helical" evidence="6">
    <location>
        <begin position="342"/>
        <end position="361"/>
    </location>
</feature>
<proteinExistence type="predicted"/>
<evidence type="ECO:0000256" key="6">
    <source>
        <dbReference type="SAM" id="Phobius"/>
    </source>
</evidence>
<dbReference type="Pfam" id="PF03739">
    <property type="entry name" value="LptF_LptG"/>
    <property type="match status" value="1"/>
</dbReference>
<sequence>MKNIFGVGVLSRYLIRQNLYLMAICLAAGTGIYLLSDVFDRLDDFIQAGLGVETILFYFVVKIPLIVSQLMPAIFLLAMVIQLGVLTRSREMLALRAGGVSLAWFIRFFVIYAMIWSVGQLVFSQFLGVFGEYEANRIWKEDVRKKQLDEMTIKNLWFRDGPFIVLAEKAYPGKSKASGITVYEFTTDSQDLIRILSAKKALIDDHGWGLLDVHELDTRTFIGVSRLSQFLSVRQNLKAYAAVELKGDKAQLPLLELSRAIKKLEESGSNVEILRTVWHGKLSYAFSMVLMALFAMALMTFSENLYANIGLALILIFIQYGVHVVGATAGEKGVLPPIMAAWLGNAIMGSLASLRLAWVALPRFQITVREWIGGLRLNRSRS</sequence>
<dbReference type="EMBL" id="AP026709">
    <property type="protein sequence ID" value="BDQ36166.1"/>
    <property type="molecule type" value="Genomic_DNA"/>
</dbReference>
<evidence type="ECO:0000256" key="1">
    <source>
        <dbReference type="ARBA" id="ARBA00004651"/>
    </source>
</evidence>
<keyword evidence="3 6" id="KW-0812">Transmembrane</keyword>
<dbReference type="InterPro" id="IPR005495">
    <property type="entry name" value="LptG/LptF_permease"/>
</dbReference>